<sequence length="258" mass="30091">MNHWVGLIFHKVMEYIDQQNPYINGVQLNELVMVVQEKYPEFRAIQYSKCFHERIINRFKNYRRKMNCASVIENRKKYAKAAMTKAIKRAVSDSDISQPLRLKSNTNEVLEVANEAYLVTVSNNVQTSLEAEVLMETTFMQRNNARETVGFSTELELFKSYFLSAENVYNESKRMLQVYELNKNSPYKDNGLGFEGVQVLLKDSLRNICLKWGPFLKRYLSLLNLVKMVNPTMASSESNLIGFQFIVARCRQKMGRIY</sequence>
<proteinExistence type="predicted"/>
<dbReference type="Proteomes" id="UP001652625">
    <property type="component" value="Chromosome 05"/>
</dbReference>
<keyword evidence="1" id="KW-1185">Reference proteome</keyword>
<organism evidence="1 2">
    <name type="scientific">Hydra vulgaris</name>
    <name type="common">Hydra</name>
    <name type="synonym">Hydra attenuata</name>
    <dbReference type="NCBI Taxonomy" id="6087"/>
    <lineage>
        <taxon>Eukaryota</taxon>
        <taxon>Metazoa</taxon>
        <taxon>Cnidaria</taxon>
        <taxon>Hydrozoa</taxon>
        <taxon>Hydroidolina</taxon>
        <taxon>Anthoathecata</taxon>
        <taxon>Aplanulata</taxon>
        <taxon>Hydridae</taxon>
        <taxon>Hydra</taxon>
    </lineage>
</organism>
<gene>
    <name evidence="2" type="primary">LOC136079943</name>
</gene>
<dbReference type="GeneID" id="136079943"/>
<name>A0ABM4BU41_HYDVU</name>
<evidence type="ECO:0000313" key="2">
    <source>
        <dbReference type="RefSeq" id="XP_065652682.1"/>
    </source>
</evidence>
<reference evidence="2" key="1">
    <citation type="submission" date="2025-08" db="UniProtKB">
        <authorList>
            <consortium name="RefSeq"/>
        </authorList>
    </citation>
    <scope>IDENTIFICATION</scope>
</reference>
<evidence type="ECO:0000313" key="1">
    <source>
        <dbReference type="Proteomes" id="UP001652625"/>
    </source>
</evidence>
<protein>
    <submittedName>
        <fullName evidence="2">Uncharacterized protein LOC136079943</fullName>
    </submittedName>
</protein>
<dbReference type="RefSeq" id="XP_065652682.1">
    <property type="nucleotide sequence ID" value="XM_065796610.1"/>
</dbReference>
<accession>A0ABM4BU41</accession>